<sequence length="298" mass="32452">MCSAIWNTRKADACKRGSGDNFTTMSRCPCPAGLHEVAGCDVLAVTETNQRREVALFARYMYFFPDELRCAHTNMFFWVRKWKAPLQYIMSSSSTDRPPPAYTTSTRLCPAALRPPRPTGLRLPRPAGLRRLRPPKPRRPLPPPLASVPPASARIAPSASARLAPPASAASARLSPAGLYHLYSPLSYRPPPASPRRPLPPPPAYGLPASAASAHLSPAVLYRLRPTGLRPLHPVGLLNILGATRAPPTPISLDSNHMRRLLGEGFSRSSGYKDTWLVPFTAARGPGTVPCRGCFIQR</sequence>
<dbReference type="Proteomes" id="UP000729402">
    <property type="component" value="Unassembled WGS sequence"/>
</dbReference>
<accession>A0A8J5SY60</accession>
<name>A0A8J5SY60_ZIZPA</name>
<evidence type="ECO:0000313" key="2">
    <source>
        <dbReference type="EMBL" id="KAG8069280.1"/>
    </source>
</evidence>
<reference evidence="2" key="2">
    <citation type="submission" date="2021-02" db="EMBL/GenBank/DDBJ databases">
        <authorList>
            <person name="Kimball J.A."/>
            <person name="Haas M.W."/>
            <person name="Macchietto M."/>
            <person name="Kono T."/>
            <person name="Duquette J."/>
            <person name="Shao M."/>
        </authorList>
    </citation>
    <scope>NUCLEOTIDE SEQUENCE</scope>
    <source>
        <tissue evidence="2">Fresh leaf tissue</tissue>
    </source>
</reference>
<evidence type="ECO:0000313" key="3">
    <source>
        <dbReference type="Proteomes" id="UP000729402"/>
    </source>
</evidence>
<dbReference type="EMBL" id="JAAALK010000284">
    <property type="protein sequence ID" value="KAG8069280.1"/>
    <property type="molecule type" value="Genomic_DNA"/>
</dbReference>
<evidence type="ECO:0000256" key="1">
    <source>
        <dbReference type="SAM" id="MobiDB-lite"/>
    </source>
</evidence>
<comment type="caution">
    <text evidence="2">The sequence shown here is derived from an EMBL/GenBank/DDBJ whole genome shotgun (WGS) entry which is preliminary data.</text>
</comment>
<gene>
    <name evidence="2" type="ORF">GUJ93_ZPchr0005g15583</name>
</gene>
<reference evidence="2" key="1">
    <citation type="journal article" date="2021" name="bioRxiv">
        <title>Whole Genome Assembly and Annotation of Northern Wild Rice, Zizania palustris L., Supports a Whole Genome Duplication in the Zizania Genus.</title>
        <authorList>
            <person name="Haas M."/>
            <person name="Kono T."/>
            <person name="Macchietto M."/>
            <person name="Millas R."/>
            <person name="McGilp L."/>
            <person name="Shao M."/>
            <person name="Duquette J."/>
            <person name="Hirsch C.N."/>
            <person name="Kimball J."/>
        </authorList>
    </citation>
    <scope>NUCLEOTIDE SEQUENCE</scope>
    <source>
        <tissue evidence="2">Fresh leaf tissue</tissue>
    </source>
</reference>
<dbReference type="AlphaFoldDB" id="A0A8J5SY60"/>
<feature type="compositionally biased region" description="Basic residues" evidence="1">
    <location>
        <begin position="128"/>
        <end position="139"/>
    </location>
</feature>
<proteinExistence type="predicted"/>
<feature type="region of interest" description="Disordered" evidence="1">
    <location>
        <begin position="113"/>
        <end position="152"/>
    </location>
</feature>
<organism evidence="2 3">
    <name type="scientific">Zizania palustris</name>
    <name type="common">Northern wild rice</name>
    <dbReference type="NCBI Taxonomy" id="103762"/>
    <lineage>
        <taxon>Eukaryota</taxon>
        <taxon>Viridiplantae</taxon>
        <taxon>Streptophyta</taxon>
        <taxon>Embryophyta</taxon>
        <taxon>Tracheophyta</taxon>
        <taxon>Spermatophyta</taxon>
        <taxon>Magnoliopsida</taxon>
        <taxon>Liliopsida</taxon>
        <taxon>Poales</taxon>
        <taxon>Poaceae</taxon>
        <taxon>BOP clade</taxon>
        <taxon>Oryzoideae</taxon>
        <taxon>Oryzeae</taxon>
        <taxon>Zizaniinae</taxon>
        <taxon>Zizania</taxon>
    </lineage>
</organism>
<keyword evidence="3" id="KW-1185">Reference proteome</keyword>
<protein>
    <submittedName>
        <fullName evidence="2">Uncharacterized protein</fullName>
    </submittedName>
</protein>